<accession>A0A0A0B5F5</accession>
<dbReference type="RefSeq" id="WP_211254583.1">
    <property type="nucleotide sequence ID" value="NZ_AXNT01000108.1"/>
</dbReference>
<organism evidence="1 2">
    <name type="scientific">Cellulomonas cellasea DSM 20118</name>
    <dbReference type="NCBI Taxonomy" id="1408250"/>
    <lineage>
        <taxon>Bacteria</taxon>
        <taxon>Bacillati</taxon>
        <taxon>Actinomycetota</taxon>
        <taxon>Actinomycetes</taxon>
        <taxon>Micrococcales</taxon>
        <taxon>Cellulomonadaceae</taxon>
        <taxon>Cellulomonas</taxon>
    </lineage>
</organism>
<evidence type="ECO:0000313" key="1">
    <source>
        <dbReference type="EMBL" id="KGM01412.1"/>
    </source>
</evidence>
<dbReference type="GO" id="GO:0006281">
    <property type="term" value="P:DNA repair"/>
    <property type="evidence" value="ECO:0007669"/>
    <property type="project" value="InterPro"/>
</dbReference>
<protein>
    <recommendedName>
        <fullName evidence="3">Endonuclease V</fullName>
    </recommendedName>
</protein>
<name>A0A0A0B5F5_9CELL</name>
<dbReference type="EMBL" id="AXNT01000108">
    <property type="protein sequence ID" value="KGM01412.1"/>
    <property type="molecule type" value="Genomic_DNA"/>
</dbReference>
<dbReference type="Pfam" id="PF04493">
    <property type="entry name" value="Endonuclease_5"/>
    <property type="match status" value="1"/>
</dbReference>
<dbReference type="Gene3D" id="3.30.2170.10">
    <property type="entry name" value="archaeoglobus fulgidus dsm 4304 superfamily"/>
    <property type="match status" value="1"/>
</dbReference>
<dbReference type="AlphaFoldDB" id="A0A0A0B5F5"/>
<evidence type="ECO:0000313" key="2">
    <source>
        <dbReference type="Proteomes" id="UP000029833"/>
    </source>
</evidence>
<gene>
    <name evidence="1" type="ORF">Q760_01665</name>
</gene>
<evidence type="ECO:0008006" key="3">
    <source>
        <dbReference type="Google" id="ProtNLM"/>
    </source>
</evidence>
<dbReference type="STRING" id="1408250.Q760_01665"/>
<comment type="caution">
    <text evidence="1">The sequence shown here is derived from an EMBL/GenBank/DDBJ whole genome shotgun (WGS) entry which is preliminary data.</text>
</comment>
<proteinExistence type="predicted"/>
<keyword evidence="2" id="KW-1185">Reference proteome</keyword>
<reference evidence="1 2" key="1">
    <citation type="submission" date="2013-10" db="EMBL/GenBank/DDBJ databases">
        <authorList>
            <person name="Wang G."/>
            <person name="Zhuang W."/>
        </authorList>
    </citation>
    <scope>NUCLEOTIDE SEQUENCE [LARGE SCALE GENOMIC DNA]</scope>
    <source>
        <strain evidence="1 2">DSM 20118</strain>
    </source>
</reference>
<dbReference type="GO" id="GO:0004519">
    <property type="term" value="F:endonuclease activity"/>
    <property type="evidence" value="ECO:0007669"/>
    <property type="project" value="InterPro"/>
</dbReference>
<dbReference type="Proteomes" id="UP000029833">
    <property type="component" value="Unassembled WGS sequence"/>
</dbReference>
<dbReference type="InterPro" id="IPR007581">
    <property type="entry name" value="Endonuclease-V"/>
</dbReference>
<sequence length="192" mass="19749">MTLHPGARPGRYGVCDVHYPDAGGAVAALVVAEDVALSTVLAEHVALLVQVAPYEPGAFFERELPALRAVLACVDALDLLVVDGYVDLDPEGRPGLGAHVHAEVGVPVIGVAKTRFRAASHAIEVRRGSAVRPLYVTAAGMPAERAAALVSAMAGPHRIPTALRRVDAIARRPELAGVAGVALGPTTPVGLS</sequence>